<name>A0A0E0HQ41_ORYNI</name>
<evidence type="ECO:0000256" key="1">
    <source>
        <dbReference type="SAM" id="MobiDB-lite"/>
    </source>
</evidence>
<reference evidence="2" key="1">
    <citation type="submission" date="2015-04" db="UniProtKB">
        <authorList>
            <consortium name="EnsemblPlants"/>
        </authorList>
    </citation>
    <scope>IDENTIFICATION</scope>
    <source>
        <strain evidence="2">SL10</strain>
    </source>
</reference>
<dbReference type="OMA" id="VGARHCC"/>
<organism evidence="2">
    <name type="scientific">Oryza nivara</name>
    <name type="common">Indian wild rice</name>
    <name type="synonym">Oryza sativa f. spontanea</name>
    <dbReference type="NCBI Taxonomy" id="4536"/>
    <lineage>
        <taxon>Eukaryota</taxon>
        <taxon>Viridiplantae</taxon>
        <taxon>Streptophyta</taxon>
        <taxon>Embryophyta</taxon>
        <taxon>Tracheophyta</taxon>
        <taxon>Spermatophyta</taxon>
        <taxon>Magnoliopsida</taxon>
        <taxon>Liliopsida</taxon>
        <taxon>Poales</taxon>
        <taxon>Poaceae</taxon>
        <taxon>BOP clade</taxon>
        <taxon>Oryzoideae</taxon>
        <taxon>Oryzeae</taxon>
        <taxon>Oryzinae</taxon>
        <taxon>Oryza</taxon>
    </lineage>
</organism>
<dbReference type="EnsemblPlants" id="ONIVA06G15490.1">
    <property type="protein sequence ID" value="ONIVA06G15490.1"/>
    <property type="gene ID" value="ONIVA06G15490"/>
</dbReference>
<feature type="region of interest" description="Disordered" evidence="1">
    <location>
        <begin position="172"/>
        <end position="193"/>
    </location>
</feature>
<dbReference type="Proteomes" id="UP000006591">
    <property type="component" value="Chromosome 6"/>
</dbReference>
<accession>A0A0E0HQ41</accession>
<dbReference type="HOGENOM" id="CLU_1477359_0_0_1"/>
<sequence>MAGFLGVDPAMGCERLGNLAVDPVAGGEWRAAGRPRIGSGSGGSSRADPVSVTTEGSGSSGFDGGGARWSRELGRQCGSGKEDGCLGQRQRRRLVQICRQRWRARASEVTAVEMASHPREGGEGLAVVGARHCCPPPPHPYESPLSLSSPSSDEEAAAAGWICAASAQPFAVPPPSLRGEGTSSSDVIAADDN</sequence>
<dbReference type="Gramene" id="ONIVA06G15490.1">
    <property type="protein sequence ID" value="ONIVA06G15490.1"/>
    <property type="gene ID" value="ONIVA06G15490"/>
</dbReference>
<reference evidence="2" key="2">
    <citation type="submission" date="2018-04" db="EMBL/GenBank/DDBJ databases">
        <title>OnivRS2 (Oryza nivara Reference Sequence Version 2).</title>
        <authorList>
            <person name="Zhang J."/>
            <person name="Kudrna D."/>
            <person name="Lee S."/>
            <person name="Talag J."/>
            <person name="Rajasekar S."/>
            <person name="Welchert J."/>
            <person name="Hsing Y.-I."/>
            <person name="Wing R.A."/>
        </authorList>
    </citation>
    <scope>NUCLEOTIDE SEQUENCE [LARGE SCALE GENOMIC DNA]</scope>
    <source>
        <strain evidence="2">SL10</strain>
    </source>
</reference>
<evidence type="ECO:0000313" key="3">
    <source>
        <dbReference type="Proteomes" id="UP000006591"/>
    </source>
</evidence>
<keyword evidence="3" id="KW-1185">Reference proteome</keyword>
<evidence type="ECO:0000313" key="2">
    <source>
        <dbReference type="EnsemblPlants" id="ONIVA06G15490.1"/>
    </source>
</evidence>
<protein>
    <submittedName>
        <fullName evidence="2">Uncharacterized protein</fullName>
    </submittedName>
</protein>
<feature type="region of interest" description="Disordered" evidence="1">
    <location>
        <begin position="31"/>
        <end position="68"/>
    </location>
</feature>
<proteinExistence type="predicted"/>
<dbReference type="AlphaFoldDB" id="A0A0E0HQ41"/>
<feature type="compositionally biased region" description="Gly residues" evidence="1">
    <location>
        <begin position="58"/>
        <end position="67"/>
    </location>
</feature>